<accession>A0A6V7XEI0</accession>
<dbReference type="AlphaFoldDB" id="A0A6V7XEI0"/>
<evidence type="ECO:0000313" key="1">
    <source>
        <dbReference type="EMBL" id="CAD2197750.1"/>
    </source>
</evidence>
<protein>
    <submittedName>
        <fullName evidence="1">Uncharacterized protein</fullName>
    </submittedName>
</protein>
<dbReference type="Proteomes" id="UP000580250">
    <property type="component" value="Unassembled WGS sequence"/>
</dbReference>
<name>A0A6V7XEI0_MELEN</name>
<proteinExistence type="predicted"/>
<evidence type="ECO:0000313" key="2">
    <source>
        <dbReference type="Proteomes" id="UP000580250"/>
    </source>
</evidence>
<dbReference type="EMBL" id="CAJEWN010001472">
    <property type="protein sequence ID" value="CAD2197750.1"/>
    <property type="molecule type" value="Genomic_DNA"/>
</dbReference>
<reference evidence="1 2" key="1">
    <citation type="submission" date="2020-08" db="EMBL/GenBank/DDBJ databases">
        <authorList>
            <person name="Koutsovoulos G."/>
            <person name="Danchin GJ E."/>
        </authorList>
    </citation>
    <scope>NUCLEOTIDE SEQUENCE [LARGE SCALE GENOMIC DNA]</scope>
</reference>
<gene>
    <name evidence="1" type="ORF">MENT_LOCUS51022</name>
</gene>
<sequence length="467" mass="54932">MKLFENEKEFKLVEKLKNSVPTTIKVTNLVEKCENETDLDLPMNLFEAKKEDKVEHVSVVSNKDLVKDFEDVNFELLMNWFEEKEEVKFKESEKDQVEAEIIEDISFENMVQVSEEDEPVEKNFEEARKEKASDLGRMKIDLDLCKQENSLEIERKNSENFEKVLDPVIEQNVKEKRKEKASELSGMKVDYEFIDQNVLEIKSENFVNFEKESVILKEIIGKESLTEVENLSISSDQKFKVLNLPKTRKRKMVFLMEEKKILKKSIKKKGNFKKNLKSNETKQLEEYSYSDKYSVLKKINSKMKLLKVSVLNKINAKMKRKAKKQEKFGWKKRKIKGRFFHGVRRRLDLKKLITLIRASNQFPNFAKEKRRFMTNLRPKKDLHSGPETKQDNQTFQMAVLFPKRTMWPTKRENLKPVSATWGFEGISDTMYRLKRFTFGLTLATPSLFGSAVTARILRKSDVEDAVI</sequence>
<organism evidence="1 2">
    <name type="scientific">Meloidogyne enterolobii</name>
    <name type="common">Root-knot nematode worm</name>
    <name type="synonym">Meloidogyne mayaguensis</name>
    <dbReference type="NCBI Taxonomy" id="390850"/>
    <lineage>
        <taxon>Eukaryota</taxon>
        <taxon>Metazoa</taxon>
        <taxon>Ecdysozoa</taxon>
        <taxon>Nematoda</taxon>
        <taxon>Chromadorea</taxon>
        <taxon>Rhabditida</taxon>
        <taxon>Tylenchina</taxon>
        <taxon>Tylenchomorpha</taxon>
        <taxon>Tylenchoidea</taxon>
        <taxon>Meloidogynidae</taxon>
        <taxon>Meloidogyninae</taxon>
        <taxon>Meloidogyne</taxon>
    </lineage>
</organism>
<comment type="caution">
    <text evidence="1">The sequence shown here is derived from an EMBL/GenBank/DDBJ whole genome shotgun (WGS) entry which is preliminary data.</text>
</comment>